<dbReference type="PANTHER" id="PTHR43820:SF4">
    <property type="entry name" value="HIGH-AFFINITY BRANCHED-CHAIN AMINO ACID TRANSPORT ATP-BINDING PROTEIN LIVF"/>
    <property type="match status" value="1"/>
</dbReference>
<sequence length="234" mass="26264">MLVLDGISVFYGHVHALKSVSLKVPPRAIVTLLGANGAGKTTTLKTISRLVTPRSGRYELDGESMLRRKPSEIVRRRIIHCPENRRVYPLFTVEENLRIGAYARRDHQQVKRDMERVLNLFPRLKERLNQLAGTLSGGEQQMLAIGRALMGGPKILLLDEPSLGLAPNIVQEIFQIIRRINEEGTSILLVEQNAHKALEIADYAYVLENGRIALEGEPEALKNNDEVRRLYLGG</sequence>
<dbReference type="InterPro" id="IPR003593">
    <property type="entry name" value="AAA+_ATPase"/>
</dbReference>
<dbReference type="PANTHER" id="PTHR43820">
    <property type="entry name" value="HIGH-AFFINITY BRANCHED-CHAIN AMINO ACID TRANSPORT ATP-BINDING PROTEIN LIVF"/>
    <property type="match status" value="1"/>
</dbReference>
<evidence type="ECO:0000313" key="7">
    <source>
        <dbReference type="EMBL" id="OUM84626.1"/>
    </source>
</evidence>
<dbReference type="PIRSF" id="PIRSF039137">
    <property type="entry name" value="ABC_branched_ATPase"/>
    <property type="match status" value="1"/>
</dbReference>
<dbReference type="PROSITE" id="PS00211">
    <property type="entry name" value="ABC_TRANSPORTER_1"/>
    <property type="match status" value="1"/>
</dbReference>
<accession>A0A1Y3PEV2</accession>
<evidence type="ECO:0000256" key="2">
    <source>
        <dbReference type="ARBA" id="ARBA00022448"/>
    </source>
</evidence>
<reference evidence="8" key="1">
    <citation type="submission" date="2016-06" db="EMBL/GenBank/DDBJ databases">
        <authorList>
            <person name="Nascimento L."/>
            <person name="Pereira R.V."/>
            <person name="Martins L.F."/>
            <person name="Quaggio R.B."/>
            <person name="Silva A.M."/>
            <person name="Setubal J.C."/>
        </authorList>
    </citation>
    <scope>NUCLEOTIDE SEQUENCE [LARGE SCALE GENOMIC DNA]</scope>
</reference>
<protein>
    <submittedName>
        <fullName evidence="7">ABC transporter ATP-binding protein</fullName>
    </submittedName>
</protein>
<dbReference type="InterPro" id="IPR003439">
    <property type="entry name" value="ABC_transporter-like_ATP-bd"/>
</dbReference>
<comment type="similarity">
    <text evidence="1">Belongs to the ABC transporter superfamily.</text>
</comment>
<keyword evidence="3" id="KW-0547">Nucleotide-binding</keyword>
<name>A0A1Y3PEV2_9BACI</name>
<dbReference type="EMBL" id="LZRT01000121">
    <property type="protein sequence ID" value="OUM84626.1"/>
    <property type="molecule type" value="Genomic_DNA"/>
</dbReference>
<gene>
    <name evidence="7" type="ORF">BAA01_05650</name>
</gene>
<dbReference type="Pfam" id="PF00005">
    <property type="entry name" value="ABC_tran"/>
    <property type="match status" value="1"/>
</dbReference>
<dbReference type="Gene3D" id="3.40.50.300">
    <property type="entry name" value="P-loop containing nucleotide triphosphate hydrolases"/>
    <property type="match status" value="1"/>
</dbReference>
<keyword evidence="2" id="KW-0813">Transport</keyword>
<comment type="caution">
    <text evidence="7">The sequence shown here is derived from an EMBL/GenBank/DDBJ whole genome shotgun (WGS) entry which is preliminary data.</text>
</comment>
<dbReference type="GO" id="GO:0015807">
    <property type="term" value="P:L-amino acid transport"/>
    <property type="evidence" value="ECO:0007669"/>
    <property type="project" value="TreeGrafter"/>
</dbReference>
<feature type="domain" description="ABC transporter" evidence="6">
    <location>
        <begin position="2"/>
        <end position="234"/>
    </location>
</feature>
<dbReference type="InterPro" id="IPR017871">
    <property type="entry name" value="ABC_transporter-like_CS"/>
</dbReference>
<evidence type="ECO:0000259" key="6">
    <source>
        <dbReference type="PROSITE" id="PS50893"/>
    </source>
</evidence>
<evidence type="ECO:0000256" key="1">
    <source>
        <dbReference type="ARBA" id="ARBA00005417"/>
    </source>
</evidence>
<dbReference type="SMART" id="SM00382">
    <property type="entry name" value="AAA"/>
    <property type="match status" value="1"/>
</dbReference>
<keyword evidence="5" id="KW-0029">Amino-acid transport</keyword>
<dbReference type="SUPFAM" id="SSF52540">
    <property type="entry name" value="P-loop containing nucleoside triphosphate hydrolases"/>
    <property type="match status" value="1"/>
</dbReference>
<dbReference type="InterPro" id="IPR030660">
    <property type="entry name" value="ABC_branched_ATPase_LivF/BraG"/>
</dbReference>
<evidence type="ECO:0000256" key="5">
    <source>
        <dbReference type="ARBA" id="ARBA00022970"/>
    </source>
</evidence>
<dbReference type="Proteomes" id="UP000196475">
    <property type="component" value="Unassembled WGS sequence"/>
</dbReference>
<dbReference type="AlphaFoldDB" id="A0A1Y3PEV2"/>
<evidence type="ECO:0000256" key="3">
    <source>
        <dbReference type="ARBA" id="ARBA00022741"/>
    </source>
</evidence>
<evidence type="ECO:0000256" key="4">
    <source>
        <dbReference type="ARBA" id="ARBA00022840"/>
    </source>
</evidence>
<dbReference type="GO" id="GO:0016887">
    <property type="term" value="F:ATP hydrolysis activity"/>
    <property type="evidence" value="ECO:0007669"/>
    <property type="project" value="InterPro"/>
</dbReference>
<dbReference type="CDD" id="cd03224">
    <property type="entry name" value="ABC_TM1139_LivF_branched"/>
    <property type="match status" value="1"/>
</dbReference>
<evidence type="ECO:0000313" key="8">
    <source>
        <dbReference type="Proteomes" id="UP000196475"/>
    </source>
</evidence>
<dbReference type="GO" id="GO:0015658">
    <property type="term" value="F:branched-chain amino acid transmembrane transporter activity"/>
    <property type="evidence" value="ECO:0007669"/>
    <property type="project" value="InterPro"/>
</dbReference>
<dbReference type="InterPro" id="IPR052156">
    <property type="entry name" value="BCAA_Transport_ATP-bd_LivF"/>
</dbReference>
<dbReference type="GO" id="GO:0005524">
    <property type="term" value="F:ATP binding"/>
    <property type="evidence" value="ECO:0007669"/>
    <property type="project" value="UniProtKB-KW"/>
</dbReference>
<organism evidence="7 8">
    <name type="scientific">Bacillus thermozeamaize</name>
    <dbReference type="NCBI Taxonomy" id="230954"/>
    <lineage>
        <taxon>Bacteria</taxon>
        <taxon>Bacillati</taxon>
        <taxon>Bacillota</taxon>
        <taxon>Bacilli</taxon>
        <taxon>Bacillales</taxon>
        <taxon>Bacillaceae</taxon>
        <taxon>Bacillus</taxon>
    </lineage>
</organism>
<dbReference type="InterPro" id="IPR027417">
    <property type="entry name" value="P-loop_NTPase"/>
</dbReference>
<proteinExistence type="inferred from homology"/>
<keyword evidence="4 7" id="KW-0067">ATP-binding</keyword>
<dbReference type="PROSITE" id="PS50893">
    <property type="entry name" value="ABC_TRANSPORTER_2"/>
    <property type="match status" value="1"/>
</dbReference>